<organism evidence="5 6">
    <name type="scientific">Papilio xuthus</name>
    <name type="common">Asian swallowtail butterfly</name>
    <dbReference type="NCBI Taxonomy" id="66420"/>
    <lineage>
        <taxon>Eukaryota</taxon>
        <taxon>Metazoa</taxon>
        <taxon>Ecdysozoa</taxon>
        <taxon>Arthropoda</taxon>
        <taxon>Hexapoda</taxon>
        <taxon>Insecta</taxon>
        <taxon>Pterygota</taxon>
        <taxon>Neoptera</taxon>
        <taxon>Endopterygota</taxon>
        <taxon>Lepidoptera</taxon>
        <taxon>Glossata</taxon>
        <taxon>Ditrysia</taxon>
        <taxon>Papilionoidea</taxon>
        <taxon>Papilionidae</taxon>
        <taxon>Papilioninae</taxon>
        <taxon>Papilio</taxon>
    </lineage>
</organism>
<accession>A0A0N0PAI3</accession>
<evidence type="ECO:0000256" key="1">
    <source>
        <dbReference type="ARBA" id="ARBA00022723"/>
    </source>
</evidence>
<dbReference type="STRING" id="66420.A0A0N0PAI3"/>
<dbReference type="InterPro" id="IPR007588">
    <property type="entry name" value="Znf_FLYWCH"/>
</dbReference>
<evidence type="ECO:0000313" key="6">
    <source>
        <dbReference type="Proteomes" id="UP000053268"/>
    </source>
</evidence>
<name>A0A0N0PAI3_PAPXU</name>
<evidence type="ECO:0000256" key="3">
    <source>
        <dbReference type="ARBA" id="ARBA00022833"/>
    </source>
</evidence>
<evidence type="ECO:0000313" key="5">
    <source>
        <dbReference type="EMBL" id="KPJ04927.1"/>
    </source>
</evidence>
<keyword evidence="2" id="KW-0863">Zinc-finger</keyword>
<dbReference type="GO" id="GO:0008270">
    <property type="term" value="F:zinc ion binding"/>
    <property type="evidence" value="ECO:0007669"/>
    <property type="project" value="UniProtKB-KW"/>
</dbReference>
<reference evidence="5 6" key="1">
    <citation type="journal article" date="2015" name="Nat. Commun.">
        <title>Outbred genome sequencing and CRISPR/Cas9 gene editing in butterflies.</title>
        <authorList>
            <person name="Li X."/>
            <person name="Fan D."/>
            <person name="Zhang W."/>
            <person name="Liu G."/>
            <person name="Zhang L."/>
            <person name="Zhao L."/>
            <person name="Fang X."/>
            <person name="Chen L."/>
            <person name="Dong Y."/>
            <person name="Chen Y."/>
            <person name="Ding Y."/>
            <person name="Zhao R."/>
            <person name="Feng M."/>
            <person name="Zhu Y."/>
            <person name="Feng Y."/>
            <person name="Jiang X."/>
            <person name="Zhu D."/>
            <person name="Xiang H."/>
            <person name="Feng X."/>
            <person name="Li S."/>
            <person name="Wang J."/>
            <person name="Zhang G."/>
            <person name="Kronforst M.R."/>
            <person name="Wang W."/>
        </authorList>
    </citation>
    <scope>NUCLEOTIDE SEQUENCE [LARGE SCALE GENOMIC DNA]</scope>
    <source>
        <strain evidence="5">Ya'a_city_454_Px</strain>
        <tissue evidence="5">Whole body</tissue>
    </source>
</reference>
<evidence type="ECO:0000259" key="4">
    <source>
        <dbReference type="Pfam" id="PF04500"/>
    </source>
</evidence>
<dbReference type="Gene3D" id="2.20.25.240">
    <property type="match status" value="3"/>
</dbReference>
<proteinExistence type="predicted"/>
<dbReference type="Proteomes" id="UP000053268">
    <property type="component" value="Unassembled WGS sequence"/>
</dbReference>
<dbReference type="AlphaFoldDB" id="A0A0N0PAI3"/>
<keyword evidence="3" id="KW-0862">Zinc</keyword>
<feature type="domain" description="FLYWCH-type" evidence="4">
    <location>
        <begin position="3"/>
        <end position="46"/>
    </location>
</feature>
<gene>
    <name evidence="5" type="ORF">RR46_00740</name>
</gene>
<dbReference type="EMBL" id="KQ458819">
    <property type="protein sequence ID" value="KPJ04927.1"/>
    <property type="molecule type" value="Genomic_DNA"/>
</dbReference>
<evidence type="ECO:0000256" key="2">
    <source>
        <dbReference type="ARBA" id="ARBA00022771"/>
    </source>
</evidence>
<feature type="domain" description="FLYWCH-type" evidence="4">
    <location>
        <begin position="87"/>
        <end position="146"/>
    </location>
</feature>
<dbReference type="Pfam" id="PF04500">
    <property type="entry name" value="FLYWCH"/>
    <property type="match status" value="2"/>
</dbReference>
<keyword evidence="1" id="KW-0479">Metal-binding</keyword>
<keyword evidence="6" id="KW-1185">Reference proteome</keyword>
<protein>
    <recommendedName>
        <fullName evidence="4">FLYWCH-type domain-containing protein</fullName>
    </recommendedName>
</protein>
<sequence>MVKVAGYTYYYVTTVGPKTRWRCSTHSSRGCSAHLYTINDTLFATKDEIEFLLSKKGNTMIRYRGYTYHLKETSKSRRKWRCSGPLFMLSERGARILVVDGYKFRRQCDVGTKTRWWCSSHYNRGCRAVVYTIGTQTIRCKNIHTHAPVRKY</sequence>